<reference evidence="2 3" key="1">
    <citation type="submission" date="2024-05" db="EMBL/GenBank/DDBJ databases">
        <title>De novo assembly of an allotetraploid wild potato.</title>
        <authorList>
            <person name="Hosaka A.J."/>
        </authorList>
    </citation>
    <scope>NUCLEOTIDE SEQUENCE [LARGE SCALE GENOMIC DNA]</scope>
    <source>
        <tissue evidence="2">Young leaves</tissue>
    </source>
</reference>
<evidence type="ECO:0000313" key="2">
    <source>
        <dbReference type="EMBL" id="KAL3375788.1"/>
    </source>
</evidence>
<dbReference type="PANTHER" id="PTHR48155">
    <property type="entry name" value="OS09G0497600 PROTEIN"/>
    <property type="match status" value="1"/>
</dbReference>
<dbReference type="PROSITE" id="PS50181">
    <property type="entry name" value="FBOX"/>
    <property type="match status" value="1"/>
</dbReference>
<dbReference type="Proteomes" id="UP001627284">
    <property type="component" value="Unassembled WGS sequence"/>
</dbReference>
<feature type="domain" description="F-box" evidence="1">
    <location>
        <begin position="13"/>
        <end position="59"/>
    </location>
</feature>
<dbReference type="EMBL" id="JBJKTR010000003">
    <property type="protein sequence ID" value="KAL3375788.1"/>
    <property type="molecule type" value="Genomic_DNA"/>
</dbReference>
<evidence type="ECO:0000313" key="3">
    <source>
        <dbReference type="Proteomes" id="UP001627284"/>
    </source>
</evidence>
<organism evidence="2 3">
    <name type="scientific">Solanum stoloniferum</name>
    <dbReference type="NCBI Taxonomy" id="62892"/>
    <lineage>
        <taxon>Eukaryota</taxon>
        <taxon>Viridiplantae</taxon>
        <taxon>Streptophyta</taxon>
        <taxon>Embryophyta</taxon>
        <taxon>Tracheophyta</taxon>
        <taxon>Spermatophyta</taxon>
        <taxon>Magnoliopsida</taxon>
        <taxon>eudicotyledons</taxon>
        <taxon>Gunneridae</taxon>
        <taxon>Pentapetalae</taxon>
        <taxon>asterids</taxon>
        <taxon>lamiids</taxon>
        <taxon>Solanales</taxon>
        <taxon>Solanaceae</taxon>
        <taxon>Solanoideae</taxon>
        <taxon>Solaneae</taxon>
        <taxon>Solanum</taxon>
    </lineage>
</organism>
<proteinExistence type="predicted"/>
<dbReference type="Pfam" id="PF12937">
    <property type="entry name" value="F-box-like"/>
    <property type="match status" value="1"/>
</dbReference>
<dbReference type="InterPro" id="IPR036047">
    <property type="entry name" value="F-box-like_dom_sf"/>
</dbReference>
<comment type="caution">
    <text evidence="2">The sequence shown here is derived from an EMBL/GenBank/DDBJ whole genome shotgun (WGS) entry which is preliminary data.</text>
</comment>
<sequence>MSNQEKNNHLPLSSAFAKLPDHLLIEIFIRLRISDWGTLSCVNKQWAHLFRQDLLWNAALLTTFPLAAPPHLNRNTWPGPIPQGLTKRRYTALYVSKHIFSTTTTTTQ</sequence>
<name>A0ABD2V4L3_9SOLN</name>
<dbReference type="PANTHER" id="PTHR48155:SF1">
    <property type="entry name" value="F-BOX DOMAIN-CONTAINING PROTEIN"/>
    <property type="match status" value="1"/>
</dbReference>
<dbReference type="AlphaFoldDB" id="A0ABD2V4L3"/>
<keyword evidence="3" id="KW-1185">Reference proteome</keyword>
<protein>
    <recommendedName>
        <fullName evidence="1">F-box domain-containing protein</fullName>
    </recommendedName>
</protein>
<evidence type="ECO:0000259" key="1">
    <source>
        <dbReference type="PROSITE" id="PS50181"/>
    </source>
</evidence>
<dbReference type="InterPro" id="IPR001810">
    <property type="entry name" value="F-box_dom"/>
</dbReference>
<dbReference type="SUPFAM" id="SSF81383">
    <property type="entry name" value="F-box domain"/>
    <property type="match status" value="1"/>
</dbReference>
<dbReference type="Gene3D" id="1.20.1280.50">
    <property type="match status" value="1"/>
</dbReference>
<gene>
    <name evidence="2" type="ORF">AABB24_006975</name>
</gene>
<accession>A0ABD2V4L3</accession>